<dbReference type="InterPro" id="IPR013107">
    <property type="entry name" value="Acyl-CoA_DH_C"/>
</dbReference>
<protein>
    <submittedName>
        <fullName evidence="5">Acyl-CoA dehydrogenase</fullName>
    </submittedName>
</protein>
<name>A0A919VS36_9ACTN</name>
<dbReference type="PIRSF" id="PIRSF016578">
    <property type="entry name" value="HsaA"/>
    <property type="match status" value="1"/>
</dbReference>
<evidence type="ECO:0000259" key="4">
    <source>
        <dbReference type="Pfam" id="PF08028"/>
    </source>
</evidence>
<keyword evidence="1" id="KW-0560">Oxidoreductase</keyword>
<dbReference type="SUPFAM" id="SSF56645">
    <property type="entry name" value="Acyl-CoA dehydrogenase NM domain-like"/>
    <property type="match status" value="1"/>
</dbReference>
<dbReference type="InterPro" id="IPR050741">
    <property type="entry name" value="Acyl-CoA_dehydrogenase"/>
</dbReference>
<dbReference type="GO" id="GO:0050660">
    <property type="term" value="F:flavin adenine dinucleotide binding"/>
    <property type="evidence" value="ECO:0007669"/>
    <property type="project" value="InterPro"/>
</dbReference>
<dbReference type="Proteomes" id="UP000681340">
    <property type="component" value="Unassembled WGS sequence"/>
</dbReference>
<evidence type="ECO:0000256" key="1">
    <source>
        <dbReference type="ARBA" id="ARBA00023002"/>
    </source>
</evidence>
<sequence length="391" mass="42125">MTNEPPTHPELVQRARDLVPLIQKFAGWSEENRRVHDEVIDAMSDAGIFRMRTPARYGGYECDTRTLAEVATELARGDGSAAWVASVHWIPTWIASLFPAEVQAEVFADPDVRICGTLSPTAMAAAAPGGVVVNGKWGFITGAIHSQWQEIIAVQVGPDREPAPIVALVPMSDLQIVDDWQTSGLRGTGSVSTIAQDVFVPQQRIIPLGAAIQGLTGAGGTDGAIYRAPLLPVASASSAGTTLGLAKAAYAAFLERLEGRRITYTDYTSQQEAPLTHLQVAEAATKIDQAEFHVHRLTSTVDTKAARAHLWTLEERVRARADMGAAVRLAREAVDILADASGGSSIFTDVPIQRIRRDIQALSLHALMHPDTNAELYGRILCGQPPNTQYL</sequence>
<dbReference type="RefSeq" id="WP_212991986.1">
    <property type="nucleotide sequence ID" value="NZ_BAABEA010000030.1"/>
</dbReference>
<dbReference type="PANTHER" id="PTHR48083:SF19">
    <property type="entry name" value="FLAVIN-DEPENDENT MONOOXYGENASE, OXYGENASE SUBUNIT HSAA"/>
    <property type="match status" value="1"/>
</dbReference>
<dbReference type="Gene3D" id="1.10.540.10">
    <property type="entry name" value="Acyl-CoA dehydrogenase/oxidase, N-terminal domain"/>
    <property type="match status" value="1"/>
</dbReference>
<dbReference type="GO" id="GO:0003995">
    <property type="term" value="F:acyl-CoA dehydrogenase activity"/>
    <property type="evidence" value="ECO:0007669"/>
    <property type="project" value="TreeGrafter"/>
</dbReference>
<dbReference type="EMBL" id="BOQL01000050">
    <property type="protein sequence ID" value="GIM74396.1"/>
    <property type="molecule type" value="Genomic_DNA"/>
</dbReference>
<keyword evidence="6" id="KW-1185">Reference proteome</keyword>
<dbReference type="Pfam" id="PF02771">
    <property type="entry name" value="Acyl-CoA_dh_N"/>
    <property type="match status" value="1"/>
</dbReference>
<dbReference type="GO" id="GO:0016712">
    <property type="term" value="F:oxidoreductase activity, acting on paired donors, with incorporation or reduction of molecular oxygen, reduced flavin or flavoprotein as one donor, and incorporation of one atom of oxygen"/>
    <property type="evidence" value="ECO:0007669"/>
    <property type="project" value="TreeGrafter"/>
</dbReference>
<dbReference type="SUPFAM" id="SSF47203">
    <property type="entry name" value="Acyl-CoA dehydrogenase C-terminal domain-like"/>
    <property type="match status" value="1"/>
</dbReference>
<evidence type="ECO:0000313" key="5">
    <source>
        <dbReference type="EMBL" id="GIM74396.1"/>
    </source>
</evidence>
<dbReference type="GO" id="GO:0033539">
    <property type="term" value="P:fatty acid beta-oxidation using acyl-CoA dehydrogenase"/>
    <property type="evidence" value="ECO:0007669"/>
    <property type="project" value="TreeGrafter"/>
</dbReference>
<evidence type="ECO:0000313" key="6">
    <source>
        <dbReference type="Proteomes" id="UP000681340"/>
    </source>
</evidence>
<organism evidence="5 6">
    <name type="scientific">Actinoplanes auranticolor</name>
    <dbReference type="NCBI Taxonomy" id="47988"/>
    <lineage>
        <taxon>Bacteria</taxon>
        <taxon>Bacillati</taxon>
        <taxon>Actinomycetota</taxon>
        <taxon>Actinomycetes</taxon>
        <taxon>Micromonosporales</taxon>
        <taxon>Micromonosporaceae</taxon>
        <taxon>Actinoplanes</taxon>
    </lineage>
</organism>
<evidence type="ECO:0000259" key="3">
    <source>
        <dbReference type="Pfam" id="PF02771"/>
    </source>
</evidence>
<dbReference type="Gene3D" id="2.40.110.10">
    <property type="entry name" value="Butyryl-CoA Dehydrogenase, subunit A, domain 2"/>
    <property type="match status" value="1"/>
</dbReference>
<dbReference type="InterPro" id="IPR013786">
    <property type="entry name" value="AcylCoA_DH/ox_N"/>
</dbReference>
<dbReference type="AlphaFoldDB" id="A0A919VS36"/>
<proteinExistence type="inferred from homology"/>
<dbReference type="GO" id="GO:0005737">
    <property type="term" value="C:cytoplasm"/>
    <property type="evidence" value="ECO:0007669"/>
    <property type="project" value="TreeGrafter"/>
</dbReference>
<dbReference type="InterPro" id="IPR036250">
    <property type="entry name" value="AcylCo_DH-like_C"/>
</dbReference>
<dbReference type="Pfam" id="PF08028">
    <property type="entry name" value="Acyl-CoA_dh_2"/>
    <property type="match status" value="1"/>
</dbReference>
<dbReference type="PANTHER" id="PTHR48083">
    <property type="entry name" value="MEDIUM-CHAIN SPECIFIC ACYL-COA DEHYDROGENASE, MITOCHONDRIAL-RELATED"/>
    <property type="match status" value="1"/>
</dbReference>
<gene>
    <name evidence="5" type="ORF">Aau02nite_60770</name>
</gene>
<dbReference type="Gene3D" id="1.20.140.10">
    <property type="entry name" value="Butyryl-CoA Dehydrogenase, subunit A, domain 3"/>
    <property type="match status" value="1"/>
</dbReference>
<feature type="domain" description="Acyl-CoA dehydrogenase C-terminal" evidence="4">
    <location>
        <begin position="238"/>
        <end position="369"/>
    </location>
</feature>
<comment type="caution">
    <text evidence="5">The sequence shown here is derived from an EMBL/GenBank/DDBJ whole genome shotgun (WGS) entry which is preliminary data.</text>
</comment>
<dbReference type="InterPro" id="IPR046373">
    <property type="entry name" value="Acyl-CoA_Oxase/DH_mid-dom_sf"/>
</dbReference>
<comment type="similarity">
    <text evidence="2">Belongs to the HpaH/HsaA monooxygenase family.</text>
</comment>
<accession>A0A919VS36</accession>
<evidence type="ECO:0000256" key="2">
    <source>
        <dbReference type="ARBA" id="ARBA00049661"/>
    </source>
</evidence>
<dbReference type="InterPro" id="IPR009100">
    <property type="entry name" value="AcylCoA_DH/oxidase_NM_dom_sf"/>
</dbReference>
<feature type="domain" description="Acyl-CoA dehydrogenase/oxidase N-terminal" evidence="3">
    <location>
        <begin position="23"/>
        <end position="89"/>
    </location>
</feature>
<dbReference type="InterPro" id="IPR037069">
    <property type="entry name" value="AcylCoA_DH/ox_N_sf"/>
</dbReference>
<reference evidence="5" key="1">
    <citation type="submission" date="2021-03" db="EMBL/GenBank/DDBJ databases">
        <title>Whole genome shotgun sequence of Actinoplanes auranticolor NBRC 12245.</title>
        <authorList>
            <person name="Komaki H."/>
            <person name="Tamura T."/>
        </authorList>
    </citation>
    <scope>NUCLEOTIDE SEQUENCE</scope>
    <source>
        <strain evidence="5">NBRC 12245</strain>
    </source>
</reference>